<feature type="compositionally biased region" description="Basic and acidic residues" evidence="1">
    <location>
        <begin position="10"/>
        <end position="21"/>
    </location>
</feature>
<keyword evidence="3" id="KW-1185">Reference proteome</keyword>
<gene>
    <name evidence="2" type="ORF">LshimejAT787_0602120</name>
</gene>
<sequence length="205" mass="22891">MPSVVPGSAEVDKHAGQELSERNTTTILRKRANIKMTAEAAAEAAYKWATAGDLSVWKNDKDVYAIVNDGDSAYHSMSRYADRAAKMLQNDGDWAVLVIERDAIVEAPGKDTHRRKIKLNFQPAPFWDKPNDVILAYAYFLHDDGFAKVKKYKPDGSSYLWVLRGDAKPVGDVWQLDTPPQDRVYTIQFHAWGNIDGVYGSGGDQ</sequence>
<dbReference type="AlphaFoldDB" id="A0A9P3PND3"/>
<proteinExistence type="predicted"/>
<name>A0A9P3PND3_LYOSH</name>
<accession>A0A9P3PND3</accession>
<dbReference type="EMBL" id="BRPK01000006">
    <property type="protein sequence ID" value="GLB39050.1"/>
    <property type="molecule type" value="Genomic_DNA"/>
</dbReference>
<evidence type="ECO:0000256" key="1">
    <source>
        <dbReference type="SAM" id="MobiDB-lite"/>
    </source>
</evidence>
<organism evidence="2 3">
    <name type="scientific">Lyophyllum shimeji</name>
    <name type="common">Hon-shimeji</name>
    <name type="synonym">Tricholoma shimeji</name>
    <dbReference type="NCBI Taxonomy" id="47721"/>
    <lineage>
        <taxon>Eukaryota</taxon>
        <taxon>Fungi</taxon>
        <taxon>Dikarya</taxon>
        <taxon>Basidiomycota</taxon>
        <taxon>Agaricomycotina</taxon>
        <taxon>Agaricomycetes</taxon>
        <taxon>Agaricomycetidae</taxon>
        <taxon>Agaricales</taxon>
        <taxon>Tricholomatineae</taxon>
        <taxon>Lyophyllaceae</taxon>
        <taxon>Lyophyllum</taxon>
    </lineage>
</organism>
<evidence type="ECO:0000313" key="2">
    <source>
        <dbReference type="EMBL" id="GLB39050.1"/>
    </source>
</evidence>
<dbReference type="Proteomes" id="UP001063166">
    <property type="component" value="Unassembled WGS sequence"/>
</dbReference>
<feature type="region of interest" description="Disordered" evidence="1">
    <location>
        <begin position="1"/>
        <end position="22"/>
    </location>
</feature>
<protein>
    <submittedName>
        <fullName evidence="2">Uncharacterized protein</fullName>
    </submittedName>
</protein>
<comment type="caution">
    <text evidence="2">The sequence shown here is derived from an EMBL/GenBank/DDBJ whole genome shotgun (WGS) entry which is preliminary data.</text>
</comment>
<reference evidence="2" key="1">
    <citation type="submission" date="2022-07" db="EMBL/GenBank/DDBJ databases">
        <title>The genome of Lyophyllum shimeji provides insight into the initial evolution of ectomycorrhizal fungal genome.</title>
        <authorList>
            <person name="Kobayashi Y."/>
            <person name="Shibata T."/>
            <person name="Hirakawa H."/>
            <person name="Shigenobu S."/>
            <person name="Nishiyama T."/>
            <person name="Yamada A."/>
            <person name="Hasebe M."/>
            <person name="Kawaguchi M."/>
        </authorList>
    </citation>
    <scope>NUCLEOTIDE SEQUENCE</scope>
    <source>
        <strain evidence="2">AT787</strain>
    </source>
</reference>
<evidence type="ECO:0000313" key="3">
    <source>
        <dbReference type="Proteomes" id="UP001063166"/>
    </source>
</evidence>